<accession>A0A2I0XIY9</accession>
<dbReference type="PANTHER" id="PTHR12242:SF22">
    <property type="entry name" value="OS02G0130600 PROTEIN"/>
    <property type="match status" value="1"/>
</dbReference>
<dbReference type="AlphaFoldDB" id="A0A2I0XIY9"/>
<reference evidence="2 3" key="1">
    <citation type="journal article" date="2016" name="Sci. Rep.">
        <title>The Dendrobium catenatum Lindl. genome sequence provides insights into polysaccharide synthase, floral development and adaptive evolution.</title>
        <authorList>
            <person name="Zhang G.Q."/>
            <person name="Xu Q."/>
            <person name="Bian C."/>
            <person name="Tsai W.C."/>
            <person name="Yeh C.M."/>
            <person name="Liu K.W."/>
            <person name="Yoshida K."/>
            <person name="Zhang L.S."/>
            <person name="Chang S.B."/>
            <person name="Chen F."/>
            <person name="Shi Y."/>
            <person name="Su Y.Y."/>
            <person name="Zhang Y.Q."/>
            <person name="Chen L.J."/>
            <person name="Yin Y."/>
            <person name="Lin M."/>
            <person name="Huang H."/>
            <person name="Deng H."/>
            <person name="Wang Z.W."/>
            <person name="Zhu S.L."/>
            <person name="Zhao X."/>
            <person name="Deng C."/>
            <person name="Niu S.C."/>
            <person name="Huang J."/>
            <person name="Wang M."/>
            <person name="Liu G.H."/>
            <person name="Yang H.J."/>
            <person name="Xiao X.J."/>
            <person name="Hsiao Y.Y."/>
            <person name="Wu W.L."/>
            <person name="Chen Y.Y."/>
            <person name="Mitsuda N."/>
            <person name="Ohme-Takagi M."/>
            <person name="Luo Y.B."/>
            <person name="Van de Peer Y."/>
            <person name="Liu Z.J."/>
        </authorList>
    </citation>
    <scope>NUCLEOTIDE SEQUENCE [LARGE SCALE GENOMIC DNA]</scope>
    <source>
        <tissue evidence="2">The whole plant</tissue>
    </source>
</reference>
<feature type="transmembrane region" description="Helical" evidence="1">
    <location>
        <begin position="213"/>
        <end position="233"/>
    </location>
</feature>
<name>A0A2I0XIY9_9ASPA</name>
<organism evidence="2 3">
    <name type="scientific">Dendrobium catenatum</name>
    <dbReference type="NCBI Taxonomy" id="906689"/>
    <lineage>
        <taxon>Eukaryota</taxon>
        <taxon>Viridiplantae</taxon>
        <taxon>Streptophyta</taxon>
        <taxon>Embryophyta</taxon>
        <taxon>Tracheophyta</taxon>
        <taxon>Spermatophyta</taxon>
        <taxon>Magnoliopsida</taxon>
        <taxon>Liliopsida</taxon>
        <taxon>Asparagales</taxon>
        <taxon>Orchidaceae</taxon>
        <taxon>Epidendroideae</taxon>
        <taxon>Malaxideae</taxon>
        <taxon>Dendrobiinae</taxon>
        <taxon>Dendrobium</taxon>
    </lineage>
</organism>
<feature type="transmembrane region" description="Helical" evidence="1">
    <location>
        <begin position="89"/>
        <end position="112"/>
    </location>
</feature>
<dbReference type="EMBL" id="KZ501844">
    <property type="protein sequence ID" value="PKU87859.1"/>
    <property type="molecule type" value="Genomic_DNA"/>
</dbReference>
<dbReference type="Proteomes" id="UP000233837">
    <property type="component" value="Unassembled WGS sequence"/>
</dbReference>
<reference evidence="2 3" key="2">
    <citation type="journal article" date="2017" name="Nature">
        <title>The Apostasia genome and the evolution of orchids.</title>
        <authorList>
            <person name="Zhang G.Q."/>
            <person name="Liu K.W."/>
            <person name="Li Z."/>
            <person name="Lohaus R."/>
            <person name="Hsiao Y.Y."/>
            <person name="Niu S.C."/>
            <person name="Wang J.Y."/>
            <person name="Lin Y.C."/>
            <person name="Xu Q."/>
            <person name="Chen L.J."/>
            <person name="Yoshida K."/>
            <person name="Fujiwara S."/>
            <person name="Wang Z.W."/>
            <person name="Zhang Y.Q."/>
            <person name="Mitsuda N."/>
            <person name="Wang M."/>
            <person name="Liu G.H."/>
            <person name="Pecoraro L."/>
            <person name="Huang H.X."/>
            <person name="Xiao X.J."/>
            <person name="Lin M."/>
            <person name="Wu X.Y."/>
            <person name="Wu W.L."/>
            <person name="Chen Y.Y."/>
            <person name="Chang S.B."/>
            <person name="Sakamoto S."/>
            <person name="Ohme-Takagi M."/>
            <person name="Yagi M."/>
            <person name="Zeng S.J."/>
            <person name="Shen C.Y."/>
            <person name="Yeh C.M."/>
            <person name="Luo Y.B."/>
            <person name="Tsai W.C."/>
            <person name="Van de Peer Y."/>
            <person name="Liu Z.J."/>
        </authorList>
    </citation>
    <scope>NUCLEOTIDE SEQUENCE [LARGE SCALE GENOMIC DNA]</scope>
    <source>
        <tissue evidence="2">The whole plant</tissue>
    </source>
</reference>
<keyword evidence="1" id="KW-1133">Transmembrane helix</keyword>
<feature type="transmembrane region" description="Helical" evidence="1">
    <location>
        <begin position="29"/>
        <end position="50"/>
    </location>
</feature>
<dbReference type="OrthoDB" id="419711at2759"/>
<keyword evidence="1" id="KW-0812">Transmembrane</keyword>
<proteinExistence type="predicted"/>
<gene>
    <name evidence="2" type="ORF">MA16_Dca025088</name>
</gene>
<keyword evidence="3" id="KW-1185">Reference proteome</keyword>
<dbReference type="GO" id="GO:0016020">
    <property type="term" value="C:membrane"/>
    <property type="evidence" value="ECO:0007669"/>
    <property type="project" value="TreeGrafter"/>
</dbReference>
<feature type="transmembrane region" description="Helical" evidence="1">
    <location>
        <begin position="308"/>
        <end position="328"/>
    </location>
</feature>
<evidence type="ECO:0000313" key="2">
    <source>
        <dbReference type="EMBL" id="PKU87859.1"/>
    </source>
</evidence>
<evidence type="ECO:0000313" key="3">
    <source>
        <dbReference type="Proteomes" id="UP000233837"/>
    </source>
</evidence>
<dbReference type="PANTHER" id="PTHR12242">
    <property type="entry name" value="OS02G0130600 PROTEIN-RELATED"/>
    <property type="match status" value="1"/>
</dbReference>
<sequence>MHFSTGKSINSWHPTMVSNTMDRSYWINWRFMLCAIWVLSSMAGASILVWKYEGSKPDGTVEGEVQHRNMGASYEDEAWMPCLSTIHPVWLLLFRVIAFLVFVALLVVNVVVDGASILFYYTQWTFMLVTIYFGLGLLLSAYGCYQYINKVSGDSIDRMRLDSEHSSYISSMNGEASNGPHTMKNPLSQDHQNNRKPAGLGGYLFQIIYQTNAGAVMLTDFVFWLIIFPFLAIKDYDLNFLQIGMHSINAVFLLGDTALNCLQFPWFRIAYFLLWTSIYVIFQWVYHICKSIWWPYPFLDLSSAHAPIWYFAVAVLHVPCYALFSLIMKLKHCLFMRWFPQSYYLAS</sequence>
<keyword evidence="1" id="KW-0472">Membrane</keyword>
<feature type="transmembrane region" description="Helical" evidence="1">
    <location>
        <begin position="124"/>
        <end position="145"/>
    </location>
</feature>
<evidence type="ECO:0000256" key="1">
    <source>
        <dbReference type="SAM" id="Phobius"/>
    </source>
</evidence>
<protein>
    <submittedName>
        <fullName evidence="2">Uncharacterized protein</fullName>
    </submittedName>
</protein>
<feature type="transmembrane region" description="Helical" evidence="1">
    <location>
        <begin position="269"/>
        <end position="288"/>
    </location>
</feature>